<dbReference type="EMBL" id="JAACNO010000859">
    <property type="protein sequence ID" value="KAF4144401.1"/>
    <property type="molecule type" value="Genomic_DNA"/>
</dbReference>
<reference evidence="1" key="1">
    <citation type="submission" date="2020-03" db="EMBL/GenBank/DDBJ databases">
        <title>Hybrid Assembly of Korean Phytophthora infestans isolates.</title>
        <authorList>
            <person name="Prokchorchik M."/>
            <person name="Lee Y."/>
            <person name="Seo J."/>
            <person name="Cho J.-H."/>
            <person name="Park Y.-E."/>
            <person name="Jang D.-C."/>
            <person name="Im J.-S."/>
            <person name="Choi J.-G."/>
            <person name="Park H.-J."/>
            <person name="Lee G.-B."/>
            <person name="Lee Y.-G."/>
            <person name="Hong S.-Y."/>
            <person name="Cho K."/>
            <person name="Sohn K.H."/>
        </authorList>
    </citation>
    <scope>NUCLEOTIDE SEQUENCE</scope>
    <source>
        <strain evidence="1">KR_2_A2</strain>
    </source>
</reference>
<organism evidence="1 2">
    <name type="scientific">Phytophthora infestans</name>
    <name type="common">Potato late blight agent</name>
    <name type="synonym">Botrytis infestans</name>
    <dbReference type="NCBI Taxonomy" id="4787"/>
    <lineage>
        <taxon>Eukaryota</taxon>
        <taxon>Sar</taxon>
        <taxon>Stramenopiles</taxon>
        <taxon>Oomycota</taxon>
        <taxon>Peronosporomycetes</taxon>
        <taxon>Peronosporales</taxon>
        <taxon>Peronosporaceae</taxon>
        <taxon>Phytophthora</taxon>
    </lineage>
</organism>
<evidence type="ECO:0000313" key="2">
    <source>
        <dbReference type="Proteomes" id="UP000704712"/>
    </source>
</evidence>
<proteinExistence type="predicted"/>
<sequence length="133" mass="14915">MVEMALEDWRLVSQHHESHVIELERVERGVGNSVVAFMNGAFTITEKTLHSAFPELKTASGGSKWSDLIEMLQGKRLVVPSVLYFDFDDTNRVVSGRYEADMLAPLLELLPSAEDCYLVLDSPLNIHYFSKGG</sequence>
<accession>A0A8S9UUM5</accession>
<name>A0A8S9UUM5_PHYIN</name>
<dbReference type="Proteomes" id="UP000704712">
    <property type="component" value="Unassembled WGS sequence"/>
</dbReference>
<dbReference type="AlphaFoldDB" id="A0A8S9UUM5"/>
<comment type="caution">
    <text evidence="1">The sequence shown here is derived from an EMBL/GenBank/DDBJ whole genome shotgun (WGS) entry which is preliminary data.</text>
</comment>
<gene>
    <name evidence="1" type="ORF">GN958_ATG06411</name>
</gene>
<evidence type="ECO:0000313" key="1">
    <source>
        <dbReference type="EMBL" id="KAF4144401.1"/>
    </source>
</evidence>
<protein>
    <submittedName>
        <fullName evidence="1">Uncharacterized protein</fullName>
    </submittedName>
</protein>